<organism evidence="1">
    <name type="scientific">Kitasatospora camelliae</name>
    <dbReference type="NCBI Taxonomy" id="3156397"/>
    <lineage>
        <taxon>Bacteria</taxon>
        <taxon>Bacillati</taxon>
        <taxon>Actinomycetota</taxon>
        <taxon>Actinomycetes</taxon>
        <taxon>Kitasatosporales</taxon>
        <taxon>Streptomycetaceae</taxon>
        <taxon>Kitasatospora</taxon>
    </lineage>
</organism>
<name>A0AAU8JZS4_9ACTN</name>
<protein>
    <submittedName>
        <fullName evidence="1">TerD family protein</fullName>
    </submittedName>
</protein>
<dbReference type="RefSeq" id="WP_354642799.1">
    <property type="nucleotide sequence ID" value="NZ_CP159872.1"/>
</dbReference>
<evidence type="ECO:0000313" key="1">
    <source>
        <dbReference type="EMBL" id="XCM81871.1"/>
    </source>
</evidence>
<dbReference type="PANTHER" id="PTHR32097">
    <property type="entry name" value="CAMP-BINDING PROTEIN 1-RELATED"/>
    <property type="match status" value="1"/>
</dbReference>
<dbReference type="AlphaFoldDB" id="A0AAU8JZS4"/>
<gene>
    <name evidence="1" type="ORF">ABWK59_24695</name>
</gene>
<dbReference type="InterPro" id="IPR051324">
    <property type="entry name" value="Stress/Tellurium_Resist"/>
</dbReference>
<accession>A0AAU8JZS4</accession>
<sequence>MVRQTDLLTHPLGDALLESPLPVAGSDAGRNRLTAPTFAARTEALLTAGDVPGAVRHLAARPGELTRRLQHLLRVHDRWLPWTDPPAELLDALPDALRRVAPGPLLGALGRLRADRPTGERRLCFPPAGIARVPVRDPWLDPLPERLRKPVRALLEAELLRRASAAGGDGGGSGGGEAGGDGGGDAYELAVIDEELADLPVPTAVRTAARSLVRLPRGSVRALPEGARLRLFLHWTQPRGLRIDLDLSPALYDEDWHFQGLCDYTHLVHGRRAAVHSGDLTSAPPPHGATEFVDLDLAELAADGTRYAVPVVFAYNDIPFDRLTDAFAGFMELTPAGTRGRERFDPRAVRQRYDLAGNTRVGVPLVVDLRTRRYTWTDASLGAVGGRHNLRRHSRRIGRLAADLLAHYGDGGRATLWDLAAAVAAGWAGRVVVRRRDGALTGHLRRPGETAAEFRRRLDGPGDPLPAVELAGRRALFALTTADLPPAPGLTGTAYRLHPGPLDAAALTLGAFEDLLALLHGSEG</sequence>
<dbReference type="KEGG" id="kcm:ABWK59_24695"/>
<dbReference type="EMBL" id="CP159872">
    <property type="protein sequence ID" value="XCM81871.1"/>
    <property type="molecule type" value="Genomic_DNA"/>
</dbReference>
<dbReference type="PANTHER" id="PTHR32097:SF18">
    <property type="entry name" value="RING-TYPE DOMAIN-CONTAINING PROTEIN"/>
    <property type="match status" value="1"/>
</dbReference>
<reference evidence="1" key="1">
    <citation type="submission" date="2024-06" db="EMBL/GenBank/DDBJ databases">
        <title>The genome sequences of Kitasatospora sp. strain HUAS MG31.</title>
        <authorList>
            <person name="Mo P."/>
        </authorList>
    </citation>
    <scope>NUCLEOTIDE SEQUENCE</scope>
    <source>
        <strain evidence="1">HUAS MG31</strain>
    </source>
</reference>
<proteinExistence type="predicted"/>
<dbReference type="CDD" id="cd06974">
    <property type="entry name" value="TerD_like"/>
    <property type="match status" value="1"/>
</dbReference>
<dbReference type="InterPro" id="IPR003325">
    <property type="entry name" value="TerD"/>
</dbReference>